<accession>A0A0F9BZC5</accession>
<sequence length="41" mass="4907">MKTKNTPQKSSNMKCIIKIVFTTKNKCWKFKIDLDKCRLDE</sequence>
<dbReference type="AlphaFoldDB" id="A0A0F9BZC5"/>
<gene>
    <name evidence="1" type="ORF">LCGC14_2387040</name>
</gene>
<name>A0A0F9BZC5_9ZZZZ</name>
<feature type="non-terminal residue" evidence="1">
    <location>
        <position position="41"/>
    </location>
</feature>
<evidence type="ECO:0000313" key="1">
    <source>
        <dbReference type="EMBL" id="KKL27255.1"/>
    </source>
</evidence>
<proteinExistence type="predicted"/>
<dbReference type="EMBL" id="LAZR01035532">
    <property type="protein sequence ID" value="KKL27255.1"/>
    <property type="molecule type" value="Genomic_DNA"/>
</dbReference>
<protein>
    <submittedName>
        <fullName evidence="1">Uncharacterized protein</fullName>
    </submittedName>
</protein>
<comment type="caution">
    <text evidence="1">The sequence shown here is derived from an EMBL/GenBank/DDBJ whole genome shotgun (WGS) entry which is preliminary data.</text>
</comment>
<organism evidence="1">
    <name type="scientific">marine sediment metagenome</name>
    <dbReference type="NCBI Taxonomy" id="412755"/>
    <lineage>
        <taxon>unclassified sequences</taxon>
        <taxon>metagenomes</taxon>
        <taxon>ecological metagenomes</taxon>
    </lineage>
</organism>
<reference evidence="1" key="1">
    <citation type="journal article" date="2015" name="Nature">
        <title>Complex archaea that bridge the gap between prokaryotes and eukaryotes.</title>
        <authorList>
            <person name="Spang A."/>
            <person name="Saw J.H."/>
            <person name="Jorgensen S.L."/>
            <person name="Zaremba-Niedzwiedzka K."/>
            <person name="Martijn J."/>
            <person name="Lind A.E."/>
            <person name="van Eijk R."/>
            <person name="Schleper C."/>
            <person name="Guy L."/>
            <person name="Ettema T.J."/>
        </authorList>
    </citation>
    <scope>NUCLEOTIDE SEQUENCE</scope>
</reference>